<keyword evidence="1" id="KW-0732">Signal</keyword>
<feature type="signal peptide" evidence="1">
    <location>
        <begin position="1"/>
        <end position="19"/>
    </location>
</feature>
<dbReference type="AlphaFoldDB" id="A0A345DC22"/>
<dbReference type="PROSITE" id="PS51257">
    <property type="entry name" value="PROKAR_LIPOPROTEIN"/>
    <property type="match status" value="1"/>
</dbReference>
<dbReference type="Pfam" id="PF02643">
    <property type="entry name" value="DUF192"/>
    <property type="match status" value="1"/>
</dbReference>
<accession>A0A345DC22</accession>
<name>A0A345DC22_9BURK</name>
<evidence type="ECO:0000313" key="2">
    <source>
        <dbReference type="EMBL" id="AXF85910.1"/>
    </source>
</evidence>
<evidence type="ECO:0000313" key="3">
    <source>
        <dbReference type="Proteomes" id="UP000252182"/>
    </source>
</evidence>
<dbReference type="PANTHER" id="PTHR37953">
    <property type="entry name" value="UPF0127 PROTEIN MJ1496"/>
    <property type="match status" value="1"/>
</dbReference>
<keyword evidence="3" id="KW-1185">Reference proteome</keyword>
<dbReference type="KEGG" id="hyf:DTO96_101650"/>
<organism evidence="2 3">
    <name type="scientific">Ephemeroptericola cinctiostellae</name>
    <dbReference type="NCBI Taxonomy" id="2268024"/>
    <lineage>
        <taxon>Bacteria</taxon>
        <taxon>Pseudomonadati</taxon>
        <taxon>Pseudomonadota</taxon>
        <taxon>Betaproteobacteria</taxon>
        <taxon>Burkholderiales</taxon>
        <taxon>Burkholderiaceae</taxon>
        <taxon>Ephemeroptericola</taxon>
    </lineage>
</organism>
<dbReference type="Gene3D" id="2.60.120.1140">
    <property type="entry name" value="Protein of unknown function DUF192"/>
    <property type="match status" value="1"/>
</dbReference>
<dbReference type="OrthoDB" id="5526466at2"/>
<evidence type="ECO:0008006" key="4">
    <source>
        <dbReference type="Google" id="ProtNLM"/>
    </source>
</evidence>
<dbReference type="InterPro" id="IPR003795">
    <property type="entry name" value="DUF192"/>
</dbReference>
<dbReference type="RefSeq" id="WP_157964379.1">
    <property type="nucleotide sequence ID" value="NZ_CP031124.1"/>
</dbReference>
<feature type="chain" id="PRO_5016931643" description="DUF192 domain-containing protein" evidence="1">
    <location>
        <begin position="20"/>
        <end position="153"/>
    </location>
</feature>
<dbReference type="Proteomes" id="UP000252182">
    <property type="component" value="Chromosome"/>
</dbReference>
<reference evidence="3" key="1">
    <citation type="submission" date="2018-07" db="EMBL/GenBank/DDBJ databases">
        <authorList>
            <person name="Kim H."/>
        </authorList>
    </citation>
    <scope>NUCLEOTIDE SEQUENCE [LARGE SCALE GENOMIC DNA]</scope>
    <source>
        <strain evidence="3">F02</strain>
    </source>
</reference>
<protein>
    <recommendedName>
        <fullName evidence="4">DUF192 domain-containing protein</fullName>
    </recommendedName>
</protein>
<dbReference type="InterPro" id="IPR038695">
    <property type="entry name" value="Saro_0823-like_sf"/>
</dbReference>
<dbReference type="PANTHER" id="PTHR37953:SF1">
    <property type="entry name" value="UPF0127 PROTEIN MJ1496"/>
    <property type="match status" value="1"/>
</dbReference>
<gene>
    <name evidence="2" type="ORF">DTO96_101650</name>
</gene>
<evidence type="ECO:0000256" key="1">
    <source>
        <dbReference type="SAM" id="SignalP"/>
    </source>
</evidence>
<proteinExistence type="predicted"/>
<dbReference type="EMBL" id="CP031124">
    <property type="protein sequence ID" value="AXF85910.1"/>
    <property type="molecule type" value="Genomic_DNA"/>
</dbReference>
<sequence>MLSITRMSLLCASAVVLMACQETGKTTNGINNSSTSSAFTALNQLKQVQLELADTSEKQELGLMNRTSIPENTGMLFAFTEPRTYCFWMKNTLIPLTIGFLDEQGVLRQTEDMAPQTLSTHCAKTAVKYAIEMNQGWYATHKVNIGTPLLHIK</sequence>